<accession>A0AA37TG54</accession>
<dbReference type="AlphaFoldDB" id="A0AA37TG54"/>
<organism evidence="2 3">
    <name type="scientific">Methylobacterium tardum</name>
    <dbReference type="NCBI Taxonomy" id="374432"/>
    <lineage>
        <taxon>Bacteria</taxon>
        <taxon>Pseudomonadati</taxon>
        <taxon>Pseudomonadota</taxon>
        <taxon>Alphaproteobacteria</taxon>
        <taxon>Hyphomicrobiales</taxon>
        <taxon>Methylobacteriaceae</taxon>
        <taxon>Methylobacterium</taxon>
    </lineage>
</organism>
<reference evidence="3" key="1">
    <citation type="journal article" date="2019" name="Int. J. Syst. Evol. Microbiol.">
        <title>The Global Catalogue of Microorganisms (GCM) 10K type strain sequencing project: providing services to taxonomists for standard genome sequencing and annotation.</title>
        <authorList>
            <consortium name="The Broad Institute Genomics Platform"/>
            <consortium name="The Broad Institute Genome Sequencing Center for Infectious Disease"/>
            <person name="Wu L."/>
            <person name="Ma J."/>
        </authorList>
    </citation>
    <scope>NUCLEOTIDE SEQUENCE [LARGE SCALE GENOMIC DNA]</scope>
    <source>
        <strain evidence="3">NBRC 103632</strain>
    </source>
</reference>
<dbReference type="SUPFAM" id="SSF46689">
    <property type="entry name" value="Homeodomain-like"/>
    <property type="match status" value="1"/>
</dbReference>
<evidence type="ECO:0000313" key="2">
    <source>
        <dbReference type="EMBL" id="GLS68118.1"/>
    </source>
</evidence>
<dbReference type="Proteomes" id="UP001157440">
    <property type="component" value="Unassembled WGS sequence"/>
</dbReference>
<keyword evidence="3" id="KW-1185">Reference proteome</keyword>
<gene>
    <name evidence="2" type="ORF">GCM10007890_01290</name>
</gene>
<protein>
    <recommendedName>
        <fullName evidence="4">Transposase</fullName>
    </recommendedName>
</protein>
<evidence type="ECO:0008006" key="4">
    <source>
        <dbReference type="Google" id="ProtNLM"/>
    </source>
</evidence>
<name>A0AA37TG54_9HYPH</name>
<feature type="compositionally biased region" description="Low complexity" evidence="1">
    <location>
        <begin position="145"/>
        <end position="161"/>
    </location>
</feature>
<dbReference type="InterPro" id="IPR009057">
    <property type="entry name" value="Homeodomain-like_sf"/>
</dbReference>
<comment type="caution">
    <text evidence="2">The sequence shown here is derived from an EMBL/GenBank/DDBJ whole genome shotgun (WGS) entry which is preliminary data.</text>
</comment>
<proteinExistence type="predicted"/>
<sequence length="161" mass="17482">MPTTLSVDLRQRVASVVSAGAAGRQATGCFGWSRASSSRWSQQKRRLGRVAPKPLGGDQRSRHIEAHAELIQHSPPLWRWQQRYGEEGVEGLLRDKARAPGKPPHSTDTVAEMLALTYSIGLAVRTGGKRSPCWRAAAGRRCRSRPSSGSSPRCCGSGVPR</sequence>
<feature type="region of interest" description="Disordered" evidence="1">
    <location>
        <begin position="137"/>
        <end position="161"/>
    </location>
</feature>
<dbReference type="EMBL" id="BSPL01000003">
    <property type="protein sequence ID" value="GLS68118.1"/>
    <property type="molecule type" value="Genomic_DNA"/>
</dbReference>
<evidence type="ECO:0000256" key="1">
    <source>
        <dbReference type="SAM" id="MobiDB-lite"/>
    </source>
</evidence>
<evidence type="ECO:0000313" key="3">
    <source>
        <dbReference type="Proteomes" id="UP001157440"/>
    </source>
</evidence>